<dbReference type="AlphaFoldDB" id="A0A2I0BB47"/>
<evidence type="ECO:0000256" key="1">
    <source>
        <dbReference type="SAM" id="MobiDB-lite"/>
    </source>
</evidence>
<accession>A0A2I0BB47</accession>
<gene>
    <name evidence="2" type="ORF">AXF42_Ash011612</name>
</gene>
<organism evidence="2 3">
    <name type="scientific">Apostasia shenzhenica</name>
    <dbReference type="NCBI Taxonomy" id="1088818"/>
    <lineage>
        <taxon>Eukaryota</taxon>
        <taxon>Viridiplantae</taxon>
        <taxon>Streptophyta</taxon>
        <taxon>Embryophyta</taxon>
        <taxon>Tracheophyta</taxon>
        <taxon>Spermatophyta</taxon>
        <taxon>Magnoliopsida</taxon>
        <taxon>Liliopsida</taxon>
        <taxon>Asparagales</taxon>
        <taxon>Orchidaceae</taxon>
        <taxon>Apostasioideae</taxon>
        <taxon>Apostasia</taxon>
    </lineage>
</organism>
<keyword evidence="3" id="KW-1185">Reference proteome</keyword>
<proteinExistence type="predicted"/>
<dbReference type="Proteomes" id="UP000236161">
    <property type="component" value="Unassembled WGS sequence"/>
</dbReference>
<evidence type="ECO:0000313" key="2">
    <source>
        <dbReference type="EMBL" id="PKA65010.1"/>
    </source>
</evidence>
<reference evidence="2 3" key="1">
    <citation type="journal article" date="2017" name="Nature">
        <title>The Apostasia genome and the evolution of orchids.</title>
        <authorList>
            <person name="Zhang G.Q."/>
            <person name="Liu K.W."/>
            <person name="Li Z."/>
            <person name="Lohaus R."/>
            <person name="Hsiao Y.Y."/>
            <person name="Niu S.C."/>
            <person name="Wang J.Y."/>
            <person name="Lin Y.C."/>
            <person name="Xu Q."/>
            <person name="Chen L.J."/>
            <person name="Yoshida K."/>
            <person name="Fujiwara S."/>
            <person name="Wang Z.W."/>
            <person name="Zhang Y.Q."/>
            <person name="Mitsuda N."/>
            <person name="Wang M."/>
            <person name="Liu G.H."/>
            <person name="Pecoraro L."/>
            <person name="Huang H.X."/>
            <person name="Xiao X.J."/>
            <person name="Lin M."/>
            <person name="Wu X.Y."/>
            <person name="Wu W.L."/>
            <person name="Chen Y.Y."/>
            <person name="Chang S.B."/>
            <person name="Sakamoto S."/>
            <person name="Ohme-Takagi M."/>
            <person name="Yagi M."/>
            <person name="Zeng S.J."/>
            <person name="Shen C.Y."/>
            <person name="Yeh C.M."/>
            <person name="Luo Y.B."/>
            <person name="Tsai W.C."/>
            <person name="Van de Peer Y."/>
            <person name="Liu Z.J."/>
        </authorList>
    </citation>
    <scope>NUCLEOTIDE SEQUENCE [LARGE SCALE GENOMIC DNA]</scope>
    <source>
        <strain evidence="3">cv. Shenzhen</strain>
        <tissue evidence="2">Stem</tissue>
    </source>
</reference>
<feature type="region of interest" description="Disordered" evidence="1">
    <location>
        <begin position="1"/>
        <end position="33"/>
    </location>
</feature>
<feature type="compositionally biased region" description="Basic and acidic residues" evidence="1">
    <location>
        <begin position="1"/>
        <end position="12"/>
    </location>
</feature>
<name>A0A2I0BB47_9ASPA</name>
<protein>
    <submittedName>
        <fullName evidence="2">Uncharacterized protein</fullName>
    </submittedName>
</protein>
<evidence type="ECO:0000313" key="3">
    <source>
        <dbReference type="Proteomes" id="UP000236161"/>
    </source>
</evidence>
<sequence length="54" mass="5685">MEKAGEVEKESAAAEGEALDNDALPPHARPTAPRPLVVACAGKLLDWSLMEQGN</sequence>
<dbReference type="EMBL" id="KZ451899">
    <property type="protein sequence ID" value="PKA65010.1"/>
    <property type="molecule type" value="Genomic_DNA"/>
</dbReference>